<keyword evidence="2" id="KW-1185">Reference proteome</keyword>
<reference evidence="1" key="1">
    <citation type="submission" date="2021-06" db="EMBL/GenBank/DDBJ databases">
        <authorList>
            <person name="Kallberg Y."/>
            <person name="Tangrot J."/>
            <person name="Rosling A."/>
        </authorList>
    </citation>
    <scope>NUCLEOTIDE SEQUENCE</scope>
    <source>
        <strain evidence="1">IL203A</strain>
    </source>
</reference>
<feature type="non-terminal residue" evidence="1">
    <location>
        <position position="1"/>
    </location>
</feature>
<sequence length="402" mass="44714">PYTNLTGVQPHIIEIKHYDDNTGTSVVRVARTNYYNYFTYNYCYEPRVLLRVIQANGSVIEINYDNSTEIQYINYCTVTNGASGPKNPINFYPLFDQYILVTYTHAINITDNTTYTDRGMVFDWSGNVVSNLDFGPSYLYLGTIWVPNEYIVNNITPKKGFLRLSAAFINGVGSFKWAQYQYSDNGIFYLLQNDTVAGAGLTTSFQVTVIATLDGGYALTYANTTRTPVTSNNTLATQFAASGGIYAIFVGYNQTKTPQRMILFELTTPNLTFTHIYCSVDFVYIGHSCIAYVTQTQTQTIQNVTTTVITTTITPTGAAPTVVPVTTTTTAPLTTTTSTENFYVRIRFLSTGSILSLDPIFPPNKGSLTNVRTLPRGGYALVDRALYGLNVNYTFDLYNESD</sequence>
<gene>
    <name evidence="1" type="ORF">DHETER_LOCUS10753</name>
</gene>
<dbReference type="Proteomes" id="UP000789702">
    <property type="component" value="Unassembled WGS sequence"/>
</dbReference>
<feature type="non-terminal residue" evidence="1">
    <location>
        <position position="402"/>
    </location>
</feature>
<comment type="caution">
    <text evidence="1">The sequence shown here is derived from an EMBL/GenBank/DDBJ whole genome shotgun (WGS) entry which is preliminary data.</text>
</comment>
<evidence type="ECO:0000313" key="2">
    <source>
        <dbReference type="Proteomes" id="UP000789702"/>
    </source>
</evidence>
<dbReference type="EMBL" id="CAJVPU010021826">
    <property type="protein sequence ID" value="CAG8682908.1"/>
    <property type="molecule type" value="Genomic_DNA"/>
</dbReference>
<organism evidence="1 2">
    <name type="scientific">Dentiscutata heterogama</name>
    <dbReference type="NCBI Taxonomy" id="1316150"/>
    <lineage>
        <taxon>Eukaryota</taxon>
        <taxon>Fungi</taxon>
        <taxon>Fungi incertae sedis</taxon>
        <taxon>Mucoromycota</taxon>
        <taxon>Glomeromycotina</taxon>
        <taxon>Glomeromycetes</taxon>
        <taxon>Diversisporales</taxon>
        <taxon>Gigasporaceae</taxon>
        <taxon>Dentiscutata</taxon>
    </lineage>
</organism>
<accession>A0ACA9P468</accession>
<proteinExistence type="predicted"/>
<name>A0ACA9P468_9GLOM</name>
<evidence type="ECO:0000313" key="1">
    <source>
        <dbReference type="EMBL" id="CAG8682908.1"/>
    </source>
</evidence>
<protein>
    <submittedName>
        <fullName evidence="1">2983_t:CDS:1</fullName>
    </submittedName>
</protein>